<gene>
    <name evidence="2" type="ORF">WJX81_004437</name>
</gene>
<dbReference type="Gene3D" id="3.30.420.40">
    <property type="match status" value="2"/>
</dbReference>
<sequence length="404" mass="43767">MLTPFERPAVVLDCGTGYTKLGFAGNGEPSAVIPTVVAVPQVRSRPGPFDDLDYSIGDAALAAATSSALHYPVKQGMVESWDVMERFWQQCFFQHLRVDSSAHNVVLTEPALNTTEAREAAAEVLFESFSVPGLHIGVQAVFALYAAFGQQERGRALTGAVVDAGDGYTSCIPVVNGFVLSAALRSLPVAGRDVTRLVQKLLRERGAPVPPDQWLEVARQIKEAHCYTCSDATKERAKFDADPGKHVRLWEGVNAKSGARFRCGVGVERFLGPEALFRPEMVTSEPAQPLPEMVDACIQSCPIDTRRALYGNIVLSGGTTMFKNFGTRLQRDIQRIVDARMARSGGGALRVTVTSHGRQQHAAWFGGAMLGAMPEFASVCHTRAEYAEHGPSICRSNSVFRDIA</sequence>
<comment type="similarity">
    <text evidence="1">Belongs to the actin family.</text>
</comment>
<keyword evidence="3" id="KW-1185">Reference proteome</keyword>
<organism evidence="2 3">
    <name type="scientific">Elliptochloris bilobata</name>
    <dbReference type="NCBI Taxonomy" id="381761"/>
    <lineage>
        <taxon>Eukaryota</taxon>
        <taxon>Viridiplantae</taxon>
        <taxon>Chlorophyta</taxon>
        <taxon>core chlorophytes</taxon>
        <taxon>Trebouxiophyceae</taxon>
        <taxon>Trebouxiophyceae incertae sedis</taxon>
        <taxon>Elliptochloris clade</taxon>
        <taxon>Elliptochloris</taxon>
    </lineage>
</organism>
<dbReference type="EMBL" id="JALJOU010000021">
    <property type="protein sequence ID" value="KAK9837465.1"/>
    <property type="molecule type" value="Genomic_DNA"/>
</dbReference>
<dbReference type="SMART" id="SM00268">
    <property type="entry name" value="ACTIN"/>
    <property type="match status" value="1"/>
</dbReference>
<dbReference type="FunFam" id="3.30.420.40:FF:000050">
    <property type="entry name" value="Actin, alpha skeletal muscle"/>
    <property type="match status" value="1"/>
</dbReference>
<accession>A0AAW1RTL5</accession>
<comment type="caution">
    <text evidence="2">The sequence shown here is derived from an EMBL/GenBank/DDBJ whole genome shotgun (WGS) entry which is preliminary data.</text>
</comment>
<dbReference type="SUPFAM" id="SSF53067">
    <property type="entry name" value="Actin-like ATPase domain"/>
    <property type="match status" value="2"/>
</dbReference>
<dbReference type="PANTHER" id="PTHR11937">
    <property type="entry name" value="ACTIN"/>
    <property type="match status" value="1"/>
</dbReference>
<evidence type="ECO:0000256" key="1">
    <source>
        <dbReference type="RuleBase" id="RU000487"/>
    </source>
</evidence>
<dbReference type="CDD" id="cd10221">
    <property type="entry name" value="ASKHA_NBD_Arp3-like"/>
    <property type="match status" value="1"/>
</dbReference>
<dbReference type="Proteomes" id="UP001445335">
    <property type="component" value="Unassembled WGS sequence"/>
</dbReference>
<dbReference type="Pfam" id="PF00022">
    <property type="entry name" value="Actin"/>
    <property type="match status" value="2"/>
</dbReference>
<evidence type="ECO:0000313" key="2">
    <source>
        <dbReference type="EMBL" id="KAK9837465.1"/>
    </source>
</evidence>
<evidence type="ECO:0000313" key="3">
    <source>
        <dbReference type="Proteomes" id="UP001445335"/>
    </source>
</evidence>
<dbReference type="InterPro" id="IPR004000">
    <property type="entry name" value="Actin"/>
</dbReference>
<proteinExistence type="inferred from homology"/>
<name>A0AAW1RTL5_9CHLO</name>
<dbReference type="AlphaFoldDB" id="A0AAW1RTL5"/>
<dbReference type="PRINTS" id="PR00190">
    <property type="entry name" value="ACTIN"/>
</dbReference>
<protein>
    <submittedName>
        <fullName evidence="2">Uncharacterized protein</fullName>
    </submittedName>
</protein>
<dbReference type="Gene3D" id="3.90.640.10">
    <property type="entry name" value="Actin, Chain A, domain 4"/>
    <property type="match status" value="1"/>
</dbReference>
<reference evidence="2 3" key="1">
    <citation type="journal article" date="2024" name="Nat. Commun.">
        <title>Phylogenomics reveals the evolutionary origins of lichenization in chlorophyte algae.</title>
        <authorList>
            <person name="Puginier C."/>
            <person name="Libourel C."/>
            <person name="Otte J."/>
            <person name="Skaloud P."/>
            <person name="Haon M."/>
            <person name="Grisel S."/>
            <person name="Petersen M."/>
            <person name="Berrin J.G."/>
            <person name="Delaux P.M."/>
            <person name="Dal Grande F."/>
            <person name="Keller J."/>
        </authorList>
    </citation>
    <scope>NUCLEOTIDE SEQUENCE [LARGE SCALE GENOMIC DNA]</scope>
    <source>
        <strain evidence="2 3">SAG 245.80</strain>
    </source>
</reference>
<dbReference type="InterPro" id="IPR043129">
    <property type="entry name" value="ATPase_NBD"/>
</dbReference>